<dbReference type="Pfam" id="PF09976">
    <property type="entry name" value="TPR_21"/>
    <property type="match status" value="1"/>
</dbReference>
<dbReference type="Proteomes" id="UP001595528">
    <property type="component" value="Unassembled WGS sequence"/>
</dbReference>
<protein>
    <submittedName>
        <fullName evidence="4">Tetratricopeptide repeat protein</fullName>
    </submittedName>
</protein>
<accession>A0ABV7KZI1</accession>
<keyword evidence="5" id="KW-1185">Reference proteome</keyword>
<evidence type="ECO:0000256" key="2">
    <source>
        <dbReference type="SAM" id="Phobius"/>
    </source>
</evidence>
<dbReference type="EMBL" id="JBHRTR010000023">
    <property type="protein sequence ID" value="MFC3227589.1"/>
    <property type="molecule type" value="Genomic_DNA"/>
</dbReference>
<reference evidence="5" key="1">
    <citation type="journal article" date="2019" name="Int. J. Syst. Evol. Microbiol.">
        <title>The Global Catalogue of Microorganisms (GCM) 10K type strain sequencing project: providing services to taxonomists for standard genome sequencing and annotation.</title>
        <authorList>
            <consortium name="The Broad Institute Genomics Platform"/>
            <consortium name="The Broad Institute Genome Sequencing Center for Infectious Disease"/>
            <person name="Wu L."/>
            <person name="Ma J."/>
        </authorList>
    </citation>
    <scope>NUCLEOTIDE SEQUENCE [LARGE SCALE GENOMIC DNA]</scope>
    <source>
        <strain evidence="5">KCTC 42964</strain>
    </source>
</reference>
<proteinExistence type="predicted"/>
<evidence type="ECO:0000313" key="5">
    <source>
        <dbReference type="Proteomes" id="UP001595528"/>
    </source>
</evidence>
<sequence length="248" mass="25455">MSESELFREIDEEVRKEKFQKLARRLAPAAIGIALVVALAVGGWFGWQAWRNAEADDHARAFVSAVGKFRGGDATAAADDLAVLAGEASGGYRTLALLQRAAALEDGGFDAAAMESYRQLVADPDVAPDLRAVARLRAALLAVVTGADPDRVRQDLGPLLTGGAPYQPLATEIEAAALLQSGDREGAISAYKALTEEASAQPGVRQRADEALRALGVETGGADGDGAEAAPAGGDPAAGDTGTTSATD</sequence>
<comment type="caution">
    <text evidence="4">The sequence shown here is derived from an EMBL/GenBank/DDBJ whole genome shotgun (WGS) entry which is preliminary data.</text>
</comment>
<feature type="compositionally biased region" description="Low complexity" evidence="1">
    <location>
        <begin position="227"/>
        <end position="248"/>
    </location>
</feature>
<feature type="region of interest" description="Disordered" evidence="1">
    <location>
        <begin position="200"/>
        <end position="248"/>
    </location>
</feature>
<evidence type="ECO:0000313" key="4">
    <source>
        <dbReference type="EMBL" id="MFC3227589.1"/>
    </source>
</evidence>
<keyword evidence="2" id="KW-1133">Transmembrane helix</keyword>
<evidence type="ECO:0000256" key="1">
    <source>
        <dbReference type="SAM" id="MobiDB-lite"/>
    </source>
</evidence>
<keyword evidence="2" id="KW-0472">Membrane</keyword>
<evidence type="ECO:0000259" key="3">
    <source>
        <dbReference type="Pfam" id="PF09976"/>
    </source>
</evidence>
<dbReference type="RefSeq" id="WP_379899870.1">
    <property type="nucleotide sequence ID" value="NZ_JBHRTR010000023.1"/>
</dbReference>
<dbReference type="InterPro" id="IPR018704">
    <property type="entry name" value="SecYEG/CpoB_TPR"/>
</dbReference>
<feature type="domain" description="Ancillary SecYEG translocon subunit/Cell division coordinator CpoB TPR" evidence="3">
    <location>
        <begin position="31"/>
        <end position="201"/>
    </location>
</feature>
<feature type="transmembrane region" description="Helical" evidence="2">
    <location>
        <begin position="26"/>
        <end position="47"/>
    </location>
</feature>
<keyword evidence="2" id="KW-0812">Transmembrane</keyword>
<name>A0ABV7KZI1_9PROT</name>
<organism evidence="4 5">
    <name type="scientific">Marinibaculum pumilum</name>
    <dbReference type="NCBI Taxonomy" id="1766165"/>
    <lineage>
        <taxon>Bacteria</taxon>
        <taxon>Pseudomonadati</taxon>
        <taxon>Pseudomonadota</taxon>
        <taxon>Alphaproteobacteria</taxon>
        <taxon>Rhodospirillales</taxon>
        <taxon>Rhodospirillaceae</taxon>
        <taxon>Marinibaculum</taxon>
    </lineage>
</organism>
<gene>
    <name evidence="4" type="ORF">ACFOGJ_10125</name>
</gene>